<keyword evidence="3" id="KW-1185">Reference proteome</keyword>
<sequence length="125" mass="15057">MRHLFKLLFLYMQLNLLFYIPNKKSFLQLGEEKVYLTFQNSNTNLNIPYDSLLHKLNSDKNVFSKESYDNWSSFRQLIIDKYGRIQGILTESSKNSNLKNSIQLNNYLLQKTIYYEFLCIEFQLY</sequence>
<organism evidence="2 3">
    <name type="scientific">Guillardia theta (strain CCMP2712)</name>
    <name type="common">Cryptophyte</name>
    <dbReference type="NCBI Taxonomy" id="905079"/>
    <lineage>
        <taxon>Eukaryota</taxon>
        <taxon>Cryptophyceae</taxon>
        <taxon>Pyrenomonadales</taxon>
        <taxon>Geminigeraceae</taxon>
        <taxon>Guillardia</taxon>
    </lineage>
</organism>
<feature type="chain" id="PRO_5002181365" evidence="1">
    <location>
        <begin position="20"/>
        <end position="125"/>
    </location>
</feature>
<protein>
    <submittedName>
        <fullName evidence="2">Uncharacterized protein</fullName>
    </submittedName>
</protein>
<dbReference type="AlphaFoldDB" id="A0A0C3SG16"/>
<dbReference type="EnsemblProtists" id="AAC35605">
    <property type="protein sequence ID" value="AAC35605"/>
    <property type="gene ID" value="EGPrGTG00000000047"/>
</dbReference>
<accession>A0A0C3SG16</accession>
<feature type="signal peptide" evidence="1">
    <location>
        <begin position="1"/>
        <end position="19"/>
    </location>
</feature>
<dbReference type="Proteomes" id="UP000011087">
    <property type="component" value="Unassembled WGS sequence"/>
</dbReference>
<evidence type="ECO:0000313" key="3">
    <source>
        <dbReference type="Proteomes" id="UP000011087"/>
    </source>
</evidence>
<reference evidence="2" key="3">
    <citation type="submission" date="2015-06" db="UniProtKB">
        <authorList>
            <consortium name="EnsemblProtists"/>
        </authorList>
    </citation>
    <scope>IDENTIFICATION</scope>
</reference>
<reference evidence="3" key="2">
    <citation type="submission" date="2012-11" db="EMBL/GenBank/DDBJ databases">
        <authorList>
            <person name="Kuo A."/>
            <person name="Curtis B.A."/>
            <person name="Tanifuji G."/>
            <person name="Burki F."/>
            <person name="Gruber A."/>
            <person name="Irimia M."/>
            <person name="Maruyama S."/>
            <person name="Arias M.C."/>
            <person name="Ball S.G."/>
            <person name="Gile G.H."/>
            <person name="Hirakawa Y."/>
            <person name="Hopkins J.F."/>
            <person name="Rensing S.A."/>
            <person name="Schmutz J."/>
            <person name="Symeonidi A."/>
            <person name="Elias M."/>
            <person name="Eveleigh R.J."/>
            <person name="Herman E.K."/>
            <person name="Klute M.J."/>
            <person name="Nakayama T."/>
            <person name="Obornik M."/>
            <person name="Reyes-Prieto A."/>
            <person name="Armbrust E.V."/>
            <person name="Aves S.J."/>
            <person name="Beiko R.G."/>
            <person name="Coutinho P."/>
            <person name="Dacks J.B."/>
            <person name="Durnford D.G."/>
            <person name="Fast N.M."/>
            <person name="Green B.R."/>
            <person name="Grisdale C."/>
            <person name="Hempe F."/>
            <person name="Henrissat B."/>
            <person name="Hoppner M.P."/>
            <person name="Ishida K.-I."/>
            <person name="Kim E."/>
            <person name="Koreny L."/>
            <person name="Kroth P.G."/>
            <person name="Liu Y."/>
            <person name="Malik S.-B."/>
            <person name="Maier U.G."/>
            <person name="McRose D."/>
            <person name="Mock T."/>
            <person name="Neilson J.A."/>
            <person name="Onodera N.T."/>
            <person name="Poole A.M."/>
            <person name="Pritham E.J."/>
            <person name="Richards T.A."/>
            <person name="Rocap G."/>
            <person name="Roy S.W."/>
            <person name="Sarai C."/>
            <person name="Schaack S."/>
            <person name="Shirato S."/>
            <person name="Slamovits C.H."/>
            <person name="Spencer D.F."/>
            <person name="Suzuki S."/>
            <person name="Worden A.Z."/>
            <person name="Zauner S."/>
            <person name="Barry K."/>
            <person name="Bell C."/>
            <person name="Bharti A.K."/>
            <person name="Crow J.A."/>
            <person name="Grimwood J."/>
            <person name="Kramer R."/>
            <person name="Lindquist E."/>
            <person name="Lucas S."/>
            <person name="Salamov A."/>
            <person name="McFadden G.I."/>
            <person name="Lane C.E."/>
            <person name="Keeling P.J."/>
            <person name="Gray M.W."/>
            <person name="Grigoriev I.V."/>
            <person name="Archibald J.M."/>
        </authorList>
    </citation>
    <scope>NUCLEOTIDE SEQUENCE</scope>
    <source>
        <strain evidence="3">CCMP2712</strain>
    </source>
</reference>
<reference evidence="3" key="1">
    <citation type="journal article" date="2012" name="Nature">
        <title>Algal genomes reveal evolutionary mosaicism and the fate of nucleomorphs.</title>
        <authorList>
            <consortium name="DOE Joint Genome Institute"/>
            <person name="Curtis B.A."/>
            <person name="Tanifuji G."/>
            <person name="Burki F."/>
            <person name="Gruber A."/>
            <person name="Irimia M."/>
            <person name="Maruyama S."/>
            <person name="Arias M.C."/>
            <person name="Ball S.G."/>
            <person name="Gile G.H."/>
            <person name="Hirakawa Y."/>
            <person name="Hopkins J.F."/>
            <person name="Kuo A."/>
            <person name="Rensing S.A."/>
            <person name="Schmutz J."/>
            <person name="Symeonidi A."/>
            <person name="Elias M."/>
            <person name="Eveleigh R.J."/>
            <person name="Herman E.K."/>
            <person name="Klute M.J."/>
            <person name="Nakayama T."/>
            <person name="Obornik M."/>
            <person name="Reyes-Prieto A."/>
            <person name="Armbrust E.V."/>
            <person name="Aves S.J."/>
            <person name="Beiko R.G."/>
            <person name="Coutinho P."/>
            <person name="Dacks J.B."/>
            <person name="Durnford D.G."/>
            <person name="Fast N.M."/>
            <person name="Green B.R."/>
            <person name="Grisdale C.J."/>
            <person name="Hempel F."/>
            <person name="Henrissat B."/>
            <person name="Hoppner M.P."/>
            <person name="Ishida K."/>
            <person name="Kim E."/>
            <person name="Koreny L."/>
            <person name="Kroth P.G."/>
            <person name="Liu Y."/>
            <person name="Malik S.B."/>
            <person name="Maier U.G."/>
            <person name="McRose D."/>
            <person name="Mock T."/>
            <person name="Neilson J.A."/>
            <person name="Onodera N.T."/>
            <person name="Poole A.M."/>
            <person name="Pritham E.J."/>
            <person name="Richards T.A."/>
            <person name="Rocap G."/>
            <person name="Roy S.W."/>
            <person name="Sarai C."/>
            <person name="Schaack S."/>
            <person name="Shirato S."/>
            <person name="Slamovits C.H."/>
            <person name="Spencer D.F."/>
            <person name="Suzuki S."/>
            <person name="Worden A.Z."/>
            <person name="Zauner S."/>
            <person name="Barry K."/>
            <person name="Bell C."/>
            <person name="Bharti A.K."/>
            <person name="Crow J.A."/>
            <person name="Grimwood J."/>
            <person name="Kramer R."/>
            <person name="Lindquist E."/>
            <person name="Lucas S."/>
            <person name="Salamov A."/>
            <person name="McFadden G.I."/>
            <person name="Lane C.E."/>
            <person name="Keeling P.J."/>
            <person name="Gray M.W."/>
            <person name="Grigoriev I.V."/>
            <person name="Archibald J.M."/>
        </authorList>
    </citation>
    <scope>NUCLEOTIDE SEQUENCE</scope>
    <source>
        <strain evidence="3">CCMP2712</strain>
    </source>
</reference>
<proteinExistence type="predicted"/>
<evidence type="ECO:0000256" key="1">
    <source>
        <dbReference type="SAM" id="SignalP"/>
    </source>
</evidence>
<name>A0A0C3SG16_GUITC</name>
<keyword evidence="1" id="KW-0732">Signal</keyword>
<dbReference type="EMBL" id="AF041468">
    <property type="status" value="NOT_ANNOTATED_CDS"/>
    <property type="molecule type" value="Genomic_DNA"/>
</dbReference>
<evidence type="ECO:0000313" key="2">
    <source>
        <dbReference type="EnsemblProtists" id="AAC35605"/>
    </source>
</evidence>